<protein>
    <submittedName>
        <fullName evidence="1">Uncharacterized protein</fullName>
    </submittedName>
</protein>
<proteinExistence type="predicted"/>
<sequence length="66" mass="7795">EYSHPLAIIRFSKFCFQEPRRLPLHCHEDRNLVSVHQDKDWSLFTCKKHSKKHKCAGIAQHHVTSS</sequence>
<dbReference type="EnsemblMetazoa" id="Aqu2.1.26527_001">
    <property type="protein sequence ID" value="Aqu2.1.26527_001"/>
    <property type="gene ID" value="Aqu2.1.26527"/>
</dbReference>
<organism evidence="1">
    <name type="scientific">Amphimedon queenslandica</name>
    <name type="common">Sponge</name>
    <dbReference type="NCBI Taxonomy" id="400682"/>
    <lineage>
        <taxon>Eukaryota</taxon>
        <taxon>Metazoa</taxon>
        <taxon>Porifera</taxon>
        <taxon>Demospongiae</taxon>
        <taxon>Heteroscleromorpha</taxon>
        <taxon>Haplosclerida</taxon>
        <taxon>Niphatidae</taxon>
        <taxon>Amphimedon</taxon>
    </lineage>
</organism>
<dbReference type="InParanoid" id="A0A1X7UFG3"/>
<accession>A0A1X7UFG3</accession>
<reference evidence="1" key="1">
    <citation type="submission" date="2017-05" db="UniProtKB">
        <authorList>
            <consortium name="EnsemblMetazoa"/>
        </authorList>
    </citation>
    <scope>IDENTIFICATION</scope>
</reference>
<evidence type="ECO:0000313" key="1">
    <source>
        <dbReference type="EnsemblMetazoa" id="Aqu2.1.26527_001"/>
    </source>
</evidence>
<dbReference type="AlphaFoldDB" id="A0A1X7UFG3"/>
<name>A0A1X7UFG3_AMPQE</name>